<dbReference type="InterPro" id="IPR036005">
    <property type="entry name" value="Creatinase/aminopeptidase-like"/>
</dbReference>
<dbReference type="EMBL" id="LT629772">
    <property type="protein sequence ID" value="SDS47979.1"/>
    <property type="molecule type" value="Genomic_DNA"/>
</dbReference>
<dbReference type="InterPro" id="IPR029149">
    <property type="entry name" value="Creatin/AminoP/Spt16_N"/>
</dbReference>
<keyword evidence="3" id="KW-0645">Protease</keyword>
<dbReference type="CDD" id="cd01066">
    <property type="entry name" value="APP_MetAP"/>
    <property type="match status" value="1"/>
</dbReference>
<dbReference type="SUPFAM" id="SSF55920">
    <property type="entry name" value="Creatinase/aminopeptidase"/>
    <property type="match status" value="1"/>
</dbReference>
<dbReference type="STRING" id="630515.SAMN04489812_2034"/>
<feature type="domain" description="Peptidase M24" evidence="2">
    <location>
        <begin position="192"/>
        <end position="398"/>
    </location>
</feature>
<organism evidence="3 4">
    <name type="scientific">Microlunatus soli</name>
    <dbReference type="NCBI Taxonomy" id="630515"/>
    <lineage>
        <taxon>Bacteria</taxon>
        <taxon>Bacillati</taxon>
        <taxon>Actinomycetota</taxon>
        <taxon>Actinomycetes</taxon>
        <taxon>Propionibacteriales</taxon>
        <taxon>Propionibacteriaceae</taxon>
        <taxon>Microlunatus</taxon>
    </lineage>
</organism>
<dbReference type="Proteomes" id="UP000199103">
    <property type="component" value="Chromosome I"/>
</dbReference>
<evidence type="ECO:0000256" key="1">
    <source>
        <dbReference type="SAM" id="MobiDB-lite"/>
    </source>
</evidence>
<name>A0A1H1SKT9_9ACTN</name>
<feature type="region of interest" description="Disordered" evidence="1">
    <location>
        <begin position="1"/>
        <end position="21"/>
    </location>
</feature>
<dbReference type="Pfam" id="PF00557">
    <property type="entry name" value="Peptidase_M24"/>
    <property type="match status" value="1"/>
</dbReference>
<accession>A0A1H1SKT9</accession>
<keyword evidence="3" id="KW-0378">Hydrolase</keyword>
<dbReference type="SUPFAM" id="SSF53092">
    <property type="entry name" value="Creatinase/prolidase N-terminal domain"/>
    <property type="match status" value="1"/>
</dbReference>
<gene>
    <name evidence="3" type="ORF">SAMN04489812_2034</name>
</gene>
<dbReference type="Gene3D" id="3.90.230.10">
    <property type="entry name" value="Creatinase/methionine aminopeptidase superfamily"/>
    <property type="match status" value="1"/>
</dbReference>
<evidence type="ECO:0000259" key="2">
    <source>
        <dbReference type="Pfam" id="PF00557"/>
    </source>
</evidence>
<dbReference type="InterPro" id="IPR000994">
    <property type="entry name" value="Pept_M24"/>
</dbReference>
<reference evidence="3 4" key="1">
    <citation type="submission" date="2016-10" db="EMBL/GenBank/DDBJ databases">
        <authorList>
            <person name="de Groot N.N."/>
        </authorList>
    </citation>
    <scope>NUCLEOTIDE SEQUENCE [LARGE SCALE GENOMIC DNA]</scope>
    <source>
        <strain evidence="3 4">DSM 21800</strain>
    </source>
</reference>
<keyword evidence="3" id="KW-0031">Aminopeptidase</keyword>
<protein>
    <submittedName>
        <fullName evidence="3">Xaa-Pro aminopeptidase</fullName>
    </submittedName>
</protein>
<dbReference type="AlphaFoldDB" id="A0A1H1SKT9"/>
<dbReference type="PANTHER" id="PTHR46112">
    <property type="entry name" value="AMINOPEPTIDASE"/>
    <property type="match status" value="1"/>
</dbReference>
<dbReference type="RefSeq" id="WP_091523878.1">
    <property type="nucleotide sequence ID" value="NZ_LT629772.1"/>
</dbReference>
<evidence type="ECO:0000313" key="3">
    <source>
        <dbReference type="EMBL" id="SDS47979.1"/>
    </source>
</evidence>
<dbReference type="PANTHER" id="PTHR46112:SF2">
    <property type="entry name" value="XAA-PRO AMINOPEPTIDASE P-RELATED"/>
    <property type="match status" value="1"/>
</dbReference>
<proteinExistence type="predicted"/>
<sequence length="436" mass="46560">MVTTDSVPAQETGIGLGEVPTLSTAERDRRWELARTFMADEGLDALLIFGEHEDAGPAPFSFDTWFTNGRAGTTVVLPRNGDPISLFPMEMFSKDHLEASSRGDTIWIPPQNIRAARDSGAIVGTLRELGLAKATVGVVGLEPYPPWHPEGIVPYRLWSAVLAALPAARFRPVAMALARLMMPLSAEEIAVVRRSASIGDAMARAMVDTAAAGVAESEVYAAGMATGYAHGTTPAAMHFWSGPDPLASGLPQWSYRPQPPRRLADGDLISAEVFSNVGGRHTQHQVSITIGEPHPDLQRAAAVARAGYDAGLEALRPGRTFGDAVDAIRRPYAAADGWEFGPAIHTLNPMIAASGFPAEASRRLAGAADYPPERDHPTMASDLELRPGMTFALEPNYVVGRQLAYLGGTIIIGTDEPIELNPFTAQLLRAAGRARS</sequence>
<keyword evidence="4" id="KW-1185">Reference proteome</keyword>
<dbReference type="GO" id="GO:0004177">
    <property type="term" value="F:aminopeptidase activity"/>
    <property type="evidence" value="ECO:0007669"/>
    <property type="project" value="UniProtKB-KW"/>
</dbReference>
<dbReference type="InterPro" id="IPR050659">
    <property type="entry name" value="Peptidase_M24B"/>
</dbReference>
<dbReference type="OrthoDB" id="9803194at2"/>
<evidence type="ECO:0000313" key="4">
    <source>
        <dbReference type="Proteomes" id="UP000199103"/>
    </source>
</evidence>